<evidence type="ECO:0000313" key="4">
    <source>
        <dbReference type="Proteomes" id="UP000182444"/>
    </source>
</evidence>
<dbReference type="EMBL" id="CP017556">
    <property type="protein sequence ID" value="AOW04669.1"/>
    <property type="molecule type" value="Genomic_DNA"/>
</dbReference>
<dbReference type="RefSeq" id="XP_503303.1">
    <property type="nucleotide sequence ID" value="XM_503303.1"/>
</dbReference>
<proteinExistence type="predicted"/>
<dbReference type="VEuPathDB" id="FungiDB:YALI0_D26169g"/>
<organism evidence="2 4">
    <name type="scientific">Yarrowia lipolytica</name>
    <name type="common">Candida lipolytica</name>
    <dbReference type="NCBI Taxonomy" id="4952"/>
    <lineage>
        <taxon>Eukaryota</taxon>
        <taxon>Fungi</taxon>
        <taxon>Dikarya</taxon>
        <taxon>Ascomycota</taxon>
        <taxon>Saccharomycotina</taxon>
        <taxon>Dipodascomycetes</taxon>
        <taxon>Dipodascales</taxon>
        <taxon>Dipodascales incertae sedis</taxon>
        <taxon>Yarrowia</taxon>
    </lineage>
</organism>
<evidence type="ECO:0000313" key="5">
    <source>
        <dbReference type="Proteomes" id="UP000256601"/>
    </source>
</evidence>
<dbReference type="KEGG" id="yli:2910740"/>
<dbReference type="VEuPathDB" id="FungiDB:YALI1_D34594g"/>
<reference evidence="3 5" key="2">
    <citation type="submission" date="2018-07" db="EMBL/GenBank/DDBJ databases">
        <title>Draft Genome Assemblies for Five Robust Yarrowia lipolytica Strains Exhibiting High Lipid Production and Pentose Sugar Utilization and Sugar Alcohol Secretion from Undetoxified Lignocellulosic Biomass Hydrolysates.</title>
        <authorList>
            <consortium name="DOE Joint Genome Institute"/>
            <person name="Walker C."/>
            <person name="Ryu S."/>
            <person name="Na H."/>
            <person name="Zane M."/>
            <person name="LaButti K."/>
            <person name="Lipzen A."/>
            <person name="Haridas S."/>
            <person name="Barry K."/>
            <person name="Grigoriev I.V."/>
            <person name="Quarterman J."/>
            <person name="Slininger P."/>
            <person name="Dien B."/>
            <person name="Trinh C.T."/>
        </authorList>
    </citation>
    <scope>NUCLEOTIDE SEQUENCE [LARGE SCALE GENOMIC DNA]</scope>
    <source>
        <strain evidence="3 5">YB392</strain>
    </source>
</reference>
<name>A0A1H6PU23_YARLL</name>
<dbReference type="EMBL" id="KZ859077">
    <property type="protein sequence ID" value="RDW23550.1"/>
    <property type="molecule type" value="Genomic_DNA"/>
</dbReference>
<gene>
    <name evidence="3" type="ORF">B0I71DRAFT_135765</name>
    <name evidence="2" type="ORF">YALI1_D34594g</name>
</gene>
<feature type="compositionally biased region" description="Basic residues" evidence="1">
    <location>
        <begin position="1"/>
        <end position="12"/>
    </location>
</feature>
<dbReference type="Proteomes" id="UP000256601">
    <property type="component" value="Unassembled WGS sequence"/>
</dbReference>
<dbReference type="InterPro" id="IPR021109">
    <property type="entry name" value="Peptidase_aspartic_dom_sf"/>
</dbReference>
<evidence type="ECO:0000313" key="2">
    <source>
        <dbReference type="EMBL" id="AOW04669.1"/>
    </source>
</evidence>
<accession>A0A1H6PU23</accession>
<feature type="compositionally biased region" description="Low complexity" evidence="1">
    <location>
        <begin position="14"/>
        <end position="25"/>
    </location>
</feature>
<dbReference type="OrthoDB" id="4075938at2759"/>
<feature type="region of interest" description="Disordered" evidence="1">
    <location>
        <begin position="1"/>
        <end position="32"/>
    </location>
</feature>
<dbReference type="AlphaFoldDB" id="A0A1H6PU23"/>
<evidence type="ECO:0000256" key="1">
    <source>
        <dbReference type="SAM" id="MobiDB-lite"/>
    </source>
</evidence>
<protein>
    <submittedName>
        <fullName evidence="2">Uncharacterized protein</fullName>
    </submittedName>
</protein>
<reference evidence="2 4" key="1">
    <citation type="journal article" date="2016" name="PLoS ONE">
        <title>Sequence Assembly of Yarrowia lipolytica Strain W29/CLIB89 Shows Transposable Element Diversity.</title>
        <authorList>
            <person name="Magnan C."/>
            <person name="Yu J."/>
            <person name="Chang I."/>
            <person name="Jahn E."/>
            <person name="Kanomata Y."/>
            <person name="Wu J."/>
            <person name="Zeller M."/>
            <person name="Oakes M."/>
            <person name="Baldi P."/>
            <person name="Sandmeyer S."/>
        </authorList>
    </citation>
    <scope>NUCLEOTIDE SEQUENCE [LARGE SCALE GENOMIC DNA]</scope>
    <source>
        <strain evidence="2">CLIB89</strain>
        <strain evidence="4">CLIB89(W29)</strain>
    </source>
</reference>
<dbReference type="Gene3D" id="2.40.70.10">
    <property type="entry name" value="Acid Proteases"/>
    <property type="match status" value="1"/>
</dbReference>
<sequence>MAKPKNKNKNRVKTATSSTTSTGATKQEMAYPEGLSAEERAKYQAALLPHGTLVAGIRSSDTDEAVRQGAEEVLSLNYYCQTEDLSSKHNASITSFGFHSSVCHYSAHDLKLLGIPQFVPGCHEPGLFLAIYEEIQKRYNPTYLDERLKLNLFDVLHHSNQAIAAQFTLTIISKKEKTFGLKGTPCLRHYYEQVTSEMPWSEVKLHFVERFRFFTCKYDYLLYLDECLGEIRLQWGKHRRFFNHVRGWLNAVEAVQPFDETDRADVLKAIFLLVPYDRQYFCMPEDIDTSDAPYEKRVADCLDAYEARCDYLMKEFDKEIYDKRLAENKKPRPVKTIELGEMEQCNDSSCPGSTDVIIDEVATGCPQHEMDDYVAGETSDGAIVCASLTRAIRNPTKLDLDAPHCHVHIGFSADAPALKALVSTGTFACCIKKSVVENLGLGDQVTKLKSAEYIPSGGGPLRFESVLNLPLWFPSGHLKINRFVIVDGLPVPMIIGSDFVHYHDAMVTLRGYSLSSDAPSCPSYMRVLPSEDGEPNKGTFTTAKAAFLSSS</sequence>
<evidence type="ECO:0000313" key="3">
    <source>
        <dbReference type="EMBL" id="RDW23550.1"/>
    </source>
</evidence>
<dbReference type="Proteomes" id="UP000182444">
    <property type="component" value="Chromosome 1D"/>
</dbReference>
<dbReference type="GeneID" id="2910740"/>